<evidence type="ECO:0000256" key="4">
    <source>
        <dbReference type="ARBA" id="ARBA00023277"/>
    </source>
</evidence>
<keyword evidence="3 7" id="KW-0378">Hydrolase</keyword>
<organism evidence="8 9">
    <name type="scientific">Paenibacillus lycopersici</name>
    <dbReference type="NCBI Taxonomy" id="2704462"/>
    <lineage>
        <taxon>Bacteria</taxon>
        <taxon>Bacillati</taxon>
        <taxon>Bacillota</taxon>
        <taxon>Bacilli</taxon>
        <taxon>Bacillales</taxon>
        <taxon>Paenibacillaceae</taxon>
        <taxon>Paenibacillus</taxon>
    </lineage>
</organism>
<evidence type="ECO:0000256" key="3">
    <source>
        <dbReference type="ARBA" id="ARBA00022801"/>
    </source>
</evidence>
<dbReference type="GO" id="GO:0004553">
    <property type="term" value="F:hydrolase activity, hydrolyzing O-glycosyl compounds"/>
    <property type="evidence" value="ECO:0007669"/>
    <property type="project" value="InterPro"/>
</dbReference>
<dbReference type="PANTHER" id="PTHR43772:SF2">
    <property type="entry name" value="PUTATIVE (AFU_ORTHOLOGUE AFUA_2G04480)-RELATED"/>
    <property type="match status" value="1"/>
</dbReference>
<evidence type="ECO:0000256" key="1">
    <source>
        <dbReference type="ARBA" id="ARBA00009865"/>
    </source>
</evidence>
<feature type="site" description="Important for catalytic activity, responsible for pKa modulation of the active site Glu and correct orientation of both the proton donor and substrate" evidence="6">
    <location>
        <position position="158"/>
    </location>
</feature>
<dbReference type="Proteomes" id="UP000476064">
    <property type="component" value="Chromosome"/>
</dbReference>
<dbReference type="PANTHER" id="PTHR43772">
    <property type="entry name" value="ENDO-1,4-BETA-XYLANASE"/>
    <property type="match status" value="1"/>
</dbReference>
<dbReference type="Gene3D" id="2.115.10.20">
    <property type="entry name" value="Glycosyl hydrolase domain, family 43"/>
    <property type="match status" value="1"/>
</dbReference>
<dbReference type="GO" id="GO:0045493">
    <property type="term" value="P:xylan catabolic process"/>
    <property type="evidence" value="ECO:0007669"/>
    <property type="project" value="UniProtKB-KW"/>
</dbReference>
<proteinExistence type="inferred from homology"/>
<accession>A0A6C0FST6</accession>
<dbReference type="Pfam" id="PF04616">
    <property type="entry name" value="Glyco_hydro_43"/>
    <property type="match status" value="1"/>
</dbReference>
<comment type="similarity">
    <text evidence="1 7">Belongs to the glycosyl hydrolase 43 family.</text>
</comment>
<dbReference type="InterPro" id="IPR052176">
    <property type="entry name" value="Glycosyl_Hydrlase_43_Enz"/>
</dbReference>
<keyword evidence="2" id="KW-0624">Polysaccharide degradation</keyword>
<dbReference type="InterPro" id="IPR023296">
    <property type="entry name" value="Glyco_hydro_beta-prop_sf"/>
</dbReference>
<evidence type="ECO:0000256" key="6">
    <source>
        <dbReference type="PIRSR" id="PIRSR606710-2"/>
    </source>
</evidence>
<dbReference type="InterPro" id="IPR006710">
    <property type="entry name" value="Glyco_hydro_43"/>
</dbReference>
<keyword evidence="4" id="KW-0119">Carbohydrate metabolism</keyword>
<name>A0A6C0FST6_9BACL</name>
<dbReference type="EMBL" id="CP048209">
    <property type="protein sequence ID" value="QHT60216.1"/>
    <property type="molecule type" value="Genomic_DNA"/>
</dbReference>
<dbReference type="KEGG" id="plyc:GXP70_09860"/>
<sequence>MDNARLHSYNHVDSDFILTQEECKLRGIENPIVPGYYADPEARTYEGKHWIYVTRSITEYTKQMNLDAFSSSDLKTWEKHEGIIAMEDFPWIWRAVWAPTIIESQGRYYLVFASNDIQNNDETGGLEIAVADKPEGPFRGYLGKPLVDRFIHGAQPIDAHLFKDDDGQIYLYYGGWSHCNVAKMNADMTGFVPFENGETHISITPAGYVEGPCMVKKDNLYYFMWSKGGWTNGTYSVDYAISDNPLGPFVPKGTVLQKQPPLAEGPGHHGYLHLPESDEWLIVYHRRIIGDTDPGSRILCIDRMEIGDGEIKPVVMTERW</sequence>
<keyword evidence="9" id="KW-1185">Reference proteome</keyword>
<dbReference type="SUPFAM" id="SSF75005">
    <property type="entry name" value="Arabinanase/levansucrase/invertase"/>
    <property type="match status" value="1"/>
</dbReference>
<evidence type="ECO:0000313" key="9">
    <source>
        <dbReference type="Proteomes" id="UP000476064"/>
    </source>
</evidence>
<protein>
    <submittedName>
        <fullName evidence="8">Family 43 glycosylhydrolase</fullName>
    </submittedName>
</protein>
<evidence type="ECO:0000313" key="8">
    <source>
        <dbReference type="EMBL" id="QHT60216.1"/>
    </source>
</evidence>
<reference evidence="8 9" key="1">
    <citation type="submission" date="2020-01" db="EMBL/GenBank/DDBJ databases">
        <title>Paenibacillus sp. nov., isolated from tomato rhizosphere.</title>
        <authorList>
            <person name="Weon H.-Y."/>
            <person name="Lee S.A."/>
        </authorList>
    </citation>
    <scope>NUCLEOTIDE SEQUENCE [LARGE SCALE GENOMIC DNA]</scope>
    <source>
        <strain evidence="8 9">12200R-189</strain>
    </source>
</reference>
<dbReference type="CDD" id="cd18827">
    <property type="entry name" value="GH43_XlnD-like"/>
    <property type="match status" value="1"/>
</dbReference>
<dbReference type="AlphaFoldDB" id="A0A6C0FST6"/>
<evidence type="ECO:0000256" key="2">
    <source>
        <dbReference type="ARBA" id="ARBA00022651"/>
    </source>
</evidence>
<keyword evidence="2" id="KW-0858">Xylan degradation</keyword>
<evidence type="ECO:0000256" key="5">
    <source>
        <dbReference type="ARBA" id="ARBA00023295"/>
    </source>
</evidence>
<gene>
    <name evidence="8" type="ORF">GXP70_09860</name>
</gene>
<evidence type="ECO:0000256" key="7">
    <source>
        <dbReference type="RuleBase" id="RU361187"/>
    </source>
</evidence>
<keyword evidence="5 7" id="KW-0326">Glycosidase</keyword>